<dbReference type="RefSeq" id="WP_110129552.1">
    <property type="nucleotide sequence ID" value="NZ_QHJQ01000001.1"/>
</dbReference>
<keyword evidence="4" id="KW-0808">Transferase</keyword>
<dbReference type="SUPFAM" id="SSF53271">
    <property type="entry name" value="PRTase-like"/>
    <property type="match status" value="1"/>
</dbReference>
<evidence type="ECO:0000259" key="2">
    <source>
        <dbReference type="Pfam" id="PF00156"/>
    </source>
</evidence>
<comment type="caution">
    <text evidence="4">The sequence shown here is derived from an EMBL/GenBank/DDBJ whole genome shotgun (WGS) entry which is preliminary data.</text>
</comment>
<proteinExistence type="inferred from homology"/>
<dbReference type="InterPro" id="IPR000836">
    <property type="entry name" value="PRTase_dom"/>
</dbReference>
<evidence type="ECO:0000259" key="3">
    <source>
        <dbReference type="Pfam" id="PF18912"/>
    </source>
</evidence>
<organism evidence="4 5">
    <name type="scientific">Coraliomargarita sinensis</name>
    <dbReference type="NCBI Taxonomy" id="2174842"/>
    <lineage>
        <taxon>Bacteria</taxon>
        <taxon>Pseudomonadati</taxon>
        <taxon>Verrucomicrobiota</taxon>
        <taxon>Opitutia</taxon>
        <taxon>Puniceicoccales</taxon>
        <taxon>Coraliomargaritaceae</taxon>
        <taxon>Coraliomargarita</taxon>
    </lineage>
</organism>
<sequence length="245" mass="27215">MFGTLGRQLVAPFLEVFFPRSCVGCGDAVEDSAHEHLCRNCSRELFLVAPPNCRVCGYPFHGILAGPQACPHCAELDPVFDEGKTLFLAKGPGRALVHELKYQSGFYILRDIERMARDAQNYLDYLADAVLVPVPLHPDKLRERGYNQSERIADALSRATGGHSPCERLLQRIKYTLTQTRLNREDRHRNVKNAFALVEDAVVIPDQQYILVDDVFTTGSTLNACAEALRKAGAEHIKVATLGHG</sequence>
<accession>A0A317ZMK7</accession>
<dbReference type="FunCoup" id="A0A317ZMK7">
    <property type="interactions" value="219"/>
</dbReference>
<feature type="domain" description="Double zinc ribbon" evidence="3">
    <location>
        <begin position="14"/>
        <end position="74"/>
    </location>
</feature>
<dbReference type="InParanoid" id="A0A317ZMK7"/>
<dbReference type="Proteomes" id="UP000247099">
    <property type="component" value="Unassembled WGS sequence"/>
</dbReference>
<keyword evidence="4" id="KW-0328">Glycosyltransferase</keyword>
<dbReference type="AlphaFoldDB" id="A0A317ZMK7"/>
<name>A0A317ZMK7_9BACT</name>
<dbReference type="Pfam" id="PF18912">
    <property type="entry name" value="DZR_2"/>
    <property type="match status" value="1"/>
</dbReference>
<feature type="domain" description="Phosphoribosyltransferase" evidence="2">
    <location>
        <begin position="161"/>
        <end position="242"/>
    </location>
</feature>
<dbReference type="PANTHER" id="PTHR47505">
    <property type="entry name" value="DNA UTILIZATION PROTEIN YHGH"/>
    <property type="match status" value="1"/>
</dbReference>
<dbReference type="InterPro" id="IPR029057">
    <property type="entry name" value="PRTase-like"/>
</dbReference>
<dbReference type="EMBL" id="QHJQ01000001">
    <property type="protein sequence ID" value="PXA05473.1"/>
    <property type="molecule type" value="Genomic_DNA"/>
</dbReference>
<evidence type="ECO:0000313" key="5">
    <source>
        <dbReference type="Proteomes" id="UP000247099"/>
    </source>
</evidence>
<dbReference type="Pfam" id="PF00156">
    <property type="entry name" value="Pribosyltran"/>
    <property type="match status" value="1"/>
</dbReference>
<gene>
    <name evidence="4" type="ORF">DDZ13_00980</name>
</gene>
<comment type="similarity">
    <text evidence="1">Belongs to the ComF/GntX family.</text>
</comment>
<evidence type="ECO:0000313" key="4">
    <source>
        <dbReference type="EMBL" id="PXA05473.1"/>
    </source>
</evidence>
<dbReference type="InterPro" id="IPR051910">
    <property type="entry name" value="ComF/GntX_DNA_util-trans"/>
</dbReference>
<dbReference type="Gene3D" id="3.40.50.2020">
    <property type="match status" value="1"/>
</dbReference>
<keyword evidence="5" id="KW-1185">Reference proteome</keyword>
<evidence type="ECO:0000256" key="1">
    <source>
        <dbReference type="ARBA" id="ARBA00008007"/>
    </source>
</evidence>
<dbReference type="CDD" id="cd06223">
    <property type="entry name" value="PRTases_typeI"/>
    <property type="match status" value="1"/>
</dbReference>
<dbReference type="InterPro" id="IPR044005">
    <property type="entry name" value="DZR_2"/>
</dbReference>
<reference evidence="4 5" key="1">
    <citation type="submission" date="2018-05" db="EMBL/GenBank/DDBJ databases">
        <title>Coraliomargarita sinensis sp. nov., isolated from a marine solar saltern.</title>
        <authorList>
            <person name="Zhou L.Y."/>
        </authorList>
    </citation>
    <scope>NUCLEOTIDE SEQUENCE [LARGE SCALE GENOMIC DNA]</scope>
    <source>
        <strain evidence="4 5">WN38</strain>
    </source>
</reference>
<dbReference type="GO" id="GO:0016757">
    <property type="term" value="F:glycosyltransferase activity"/>
    <property type="evidence" value="ECO:0007669"/>
    <property type="project" value="UniProtKB-KW"/>
</dbReference>
<dbReference type="OrthoDB" id="9779910at2"/>
<dbReference type="PANTHER" id="PTHR47505:SF1">
    <property type="entry name" value="DNA UTILIZATION PROTEIN YHGH"/>
    <property type="match status" value="1"/>
</dbReference>
<protein>
    <submittedName>
        <fullName evidence="4">Amidophosphoribosyltransferase</fullName>
    </submittedName>
</protein>